<proteinExistence type="predicted"/>
<dbReference type="KEGG" id="rsz:130498508"/>
<dbReference type="Proteomes" id="UP000504610">
    <property type="component" value="Chromosome 8"/>
</dbReference>
<keyword evidence="2" id="KW-1185">Reference proteome</keyword>
<dbReference type="GeneID" id="130498508"/>
<dbReference type="AlphaFoldDB" id="A0A9W3C917"/>
<reference evidence="3" key="2">
    <citation type="submission" date="2025-08" db="UniProtKB">
        <authorList>
            <consortium name="RefSeq"/>
        </authorList>
    </citation>
    <scope>IDENTIFICATION</scope>
    <source>
        <tissue evidence="3">Leaf</tissue>
    </source>
</reference>
<name>A0A9W3C917_RAPSA</name>
<dbReference type="OrthoDB" id="10571706at2759"/>
<protein>
    <submittedName>
        <fullName evidence="3">Uncharacterized protein LOC130498508</fullName>
    </submittedName>
</protein>
<evidence type="ECO:0000313" key="3">
    <source>
        <dbReference type="RefSeq" id="XP_056847908.1"/>
    </source>
</evidence>
<feature type="region of interest" description="Disordered" evidence="1">
    <location>
        <begin position="84"/>
        <end position="103"/>
    </location>
</feature>
<evidence type="ECO:0000313" key="2">
    <source>
        <dbReference type="Proteomes" id="UP000504610"/>
    </source>
</evidence>
<gene>
    <name evidence="3" type="primary">LOC130498508</name>
</gene>
<evidence type="ECO:0000256" key="1">
    <source>
        <dbReference type="SAM" id="MobiDB-lite"/>
    </source>
</evidence>
<sequence>MVVCSCETLANHLTNCGFQATPLGDRVIKAFYDQGGDNSANDGTGGYLWLGQKKAFLILDDAENAAMAAVEVDKLDHPSQTKEIAFKKQTELEEDHVDGSYSR</sequence>
<organism evidence="2 3">
    <name type="scientific">Raphanus sativus</name>
    <name type="common">Radish</name>
    <name type="synonym">Raphanus raphanistrum var. sativus</name>
    <dbReference type="NCBI Taxonomy" id="3726"/>
    <lineage>
        <taxon>Eukaryota</taxon>
        <taxon>Viridiplantae</taxon>
        <taxon>Streptophyta</taxon>
        <taxon>Embryophyta</taxon>
        <taxon>Tracheophyta</taxon>
        <taxon>Spermatophyta</taxon>
        <taxon>Magnoliopsida</taxon>
        <taxon>eudicotyledons</taxon>
        <taxon>Gunneridae</taxon>
        <taxon>Pentapetalae</taxon>
        <taxon>rosids</taxon>
        <taxon>malvids</taxon>
        <taxon>Brassicales</taxon>
        <taxon>Brassicaceae</taxon>
        <taxon>Brassiceae</taxon>
        <taxon>Raphanus</taxon>
    </lineage>
</organism>
<dbReference type="RefSeq" id="XP_056847908.1">
    <property type="nucleotide sequence ID" value="XM_056991928.1"/>
</dbReference>
<accession>A0A9W3C917</accession>
<reference evidence="2" key="1">
    <citation type="journal article" date="2019" name="Database">
        <title>The radish genome database (RadishGD): an integrated information resource for radish genomics.</title>
        <authorList>
            <person name="Yu H.J."/>
            <person name="Baek S."/>
            <person name="Lee Y.J."/>
            <person name="Cho A."/>
            <person name="Mun J.H."/>
        </authorList>
    </citation>
    <scope>NUCLEOTIDE SEQUENCE [LARGE SCALE GENOMIC DNA]</scope>
    <source>
        <strain evidence="2">cv. WK10039</strain>
    </source>
</reference>